<dbReference type="Gene3D" id="2.60.34.10">
    <property type="entry name" value="Substrate Binding Domain Of DNAk, Chain A, domain 1"/>
    <property type="match status" value="1"/>
</dbReference>
<reference evidence="6" key="1">
    <citation type="submission" date="2022-08" db="EMBL/GenBank/DDBJ databases">
        <authorList>
            <person name="Marques A."/>
        </authorList>
    </citation>
    <scope>NUCLEOTIDE SEQUENCE</scope>
    <source>
        <strain evidence="6">RhyPub2mFocal</strain>
        <tissue evidence="6">Leaves</tissue>
    </source>
</reference>
<evidence type="ECO:0000313" key="6">
    <source>
        <dbReference type="EMBL" id="KAJ4801753.1"/>
    </source>
</evidence>
<organism evidence="6 7">
    <name type="scientific">Rhynchospora pubera</name>
    <dbReference type="NCBI Taxonomy" id="906938"/>
    <lineage>
        <taxon>Eukaryota</taxon>
        <taxon>Viridiplantae</taxon>
        <taxon>Streptophyta</taxon>
        <taxon>Embryophyta</taxon>
        <taxon>Tracheophyta</taxon>
        <taxon>Spermatophyta</taxon>
        <taxon>Magnoliopsida</taxon>
        <taxon>Liliopsida</taxon>
        <taxon>Poales</taxon>
        <taxon>Cyperaceae</taxon>
        <taxon>Cyperoideae</taxon>
        <taxon>Rhynchosporeae</taxon>
        <taxon>Rhynchospora</taxon>
    </lineage>
</organism>
<dbReference type="Gene3D" id="3.30.420.40">
    <property type="match status" value="2"/>
</dbReference>
<keyword evidence="6" id="KW-0346">Stress response</keyword>
<dbReference type="InterPro" id="IPR043129">
    <property type="entry name" value="ATPase_NBD"/>
</dbReference>
<dbReference type="Pfam" id="PF00012">
    <property type="entry name" value="HSP70"/>
    <property type="match status" value="1"/>
</dbReference>
<evidence type="ECO:0000256" key="1">
    <source>
        <dbReference type="ARBA" id="ARBA00004319"/>
    </source>
</evidence>
<dbReference type="Gene3D" id="3.90.640.10">
    <property type="entry name" value="Actin, Chain A, domain 4"/>
    <property type="match status" value="1"/>
</dbReference>
<dbReference type="EMBL" id="JAMFTS010000002">
    <property type="protein sequence ID" value="KAJ4801753.1"/>
    <property type="molecule type" value="Genomic_DNA"/>
</dbReference>
<dbReference type="PANTHER" id="PTHR19375">
    <property type="entry name" value="HEAT SHOCK PROTEIN 70KDA"/>
    <property type="match status" value="1"/>
</dbReference>
<dbReference type="SUPFAM" id="SSF100920">
    <property type="entry name" value="Heat shock protein 70kD (HSP70), peptide-binding domain"/>
    <property type="match status" value="1"/>
</dbReference>
<evidence type="ECO:0000256" key="4">
    <source>
        <dbReference type="ARBA" id="ARBA00022840"/>
    </source>
</evidence>
<dbReference type="SUPFAM" id="SSF53067">
    <property type="entry name" value="Actin-like ATPase domain"/>
    <property type="match status" value="2"/>
</dbReference>
<dbReference type="PROSITE" id="PS01036">
    <property type="entry name" value="HSP70_3"/>
    <property type="match status" value="1"/>
</dbReference>
<sequence>MDGSGSGSKRPVIGIDLGTAYTRTALFDGRKFRMILDDHGNAAMPSYVAFVGSEVLVGEAARKQAVQNPANTIFDVIRLIGSSYSHPLVRNEILGWPFKVVASKNDRLLVEVHWKGKLWHFTPVEICSLILMQVKKNADTFLRTTITDAVITVPVQFNYEQRQAIIGSCTIAHLNVLQIVSAPAASALLFGSEKQSKITRMITSMARSIFTSEPEEYNMVIFDLGAGTLDVCLITMKDAVCRVQATIGDVHLGGSDFDTNMINYFIHLLKESGHKDAGNIFRDLVSKHRTDFERAKSALFSGGNMKPVMIGSNFFISAEEFYELNKELFLKCVDTINMCLRNAEMEVGKVDEVILVGGSTRIPMLQDHISQYFRGKQLKADNHLETAVAYGAALQASFLTMRGHCGVPCLSLKNATSFSIGVQINGGVMDVCVPKNTIIPTKIEKIIYSSHYNKGNFLFEVYEGEGRFTCENLLVGKLELPGTPISPNGCDFKVCFEVDENGTLTVKSGTSFPGMRNSITMTIYNIEFFRRRMQEALLYKEVEKVRSLGP</sequence>
<dbReference type="Gene3D" id="3.30.30.30">
    <property type="match status" value="1"/>
</dbReference>
<dbReference type="Proteomes" id="UP001140206">
    <property type="component" value="Chromosome 2"/>
</dbReference>
<gene>
    <name evidence="6" type="ORF">LUZ62_052999</name>
</gene>
<dbReference type="GO" id="GO:0005524">
    <property type="term" value="F:ATP binding"/>
    <property type="evidence" value="ECO:0007669"/>
    <property type="project" value="UniProtKB-KW"/>
</dbReference>
<keyword evidence="4 5" id="KW-0067">ATP-binding</keyword>
<accession>A0AAV8GFT5</accession>
<dbReference type="GO" id="GO:0005788">
    <property type="term" value="C:endoplasmic reticulum lumen"/>
    <property type="evidence" value="ECO:0007669"/>
    <property type="project" value="UniProtKB-SubCell"/>
</dbReference>
<name>A0AAV8GFT5_9POAL</name>
<evidence type="ECO:0000313" key="7">
    <source>
        <dbReference type="Proteomes" id="UP001140206"/>
    </source>
</evidence>
<comment type="subcellular location">
    <subcellularLocation>
        <location evidence="1">Endoplasmic reticulum lumen</location>
    </subcellularLocation>
</comment>
<dbReference type="PRINTS" id="PR00301">
    <property type="entry name" value="HEATSHOCK70"/>
</dbReference>
<keyword evidence="3 5" id="KW-0547">Nucleotide-binding</keyword>
<protein>
    <submittedName>
        <fullName evidence="6">Heat shock 70 kDa protein</fullName>
    </submittedName>
</protein>
<dbReference type="InterPro" id="IPR013126">
    <property type="entry name" value="Hsp_70_fam"/>
</dbReference>
<evidence type="ECO:0000256" key="2">
    <source>
        <dbReference type="ARBA" id="ARBA00007381"/>
    </source>
</evidence>
<keyword evidence="7" id="KW-1185">Reference proteome</keyword>
<evidence type="ECO:0000256" key="3">
    <source>
        <dbReference type="ARBA" id="ARBA00022741"/>
    </source>
</evidence>
<dbReference type="AlphaFoldDB" id="A0AAV8GFT5"/>
<dbReference type="InterPro" id="IPR029047">
    <property type="entry name" value="HSP70_peptide-bd_sf"/>
</dbReference>
<comment type="caution">
    <text evidence="6">The sequence shown here is derived from an EMBL/GenBank/DDBJ whole genome shotgun (WGS) entry which is preliminary data.</text>
</comment>
<dbReference type="GO" id="GO:0140662">
    <property type="term" value="F:ATP-dependent protein folding chaperone"/>
    <property type="evidence" value="ECO:0007669"/>
    <property type="project" value="InterPro"/>
</dbReference>
<dbReference type="FunFam" id="3.30.30.30:FF:000005">
    <property type="entry name" value="Heat shock protein ssb1"/>
    <property type="match status" value="1"/>
</dbReference>
<comment type="similarity">
    <text evidence="2 5">Belongs to the heat shock protein 70 family.</text>
</comment>
<dbReference type="InterPro" id="IPR018181">
    <property type="entry name" value="Heat_shock_70_CS"/>
</dbReference>
<evidence type="ECO:0000256" key="5">
    <source>
        <dbReference type="RuleBase" id="RU003322"/>
    </source>
</evidence>
<proteinExistence type="inferred from homology"/>